<accession>K7YSG5</accession>
<dbReference type="AlphaFoldDB" id="K7YSG5"/>
<dbReference type="InterPro" id="IPR029058">
    <property type="entry name" value="AB_hydrolase_fold"/>
</dbReference>
<dbReference type="HOGENOM" id="CLU_3022746_0_0_7"/>
<evidence type="ECO:0000313" key="1">
    <source>
        <dbReference type="EMBL" id="AFY00568.1"/>
    </source>
</evidence>
<gene>
    <name evidence="1" type="ORF">Bdt_0867</name>
</gene>
<dbReference type="STRING" id="1069642.Bdt_0867"/>
<name>K7YSG5_BDEBC</name>
<sequence>MIHGDHDEYGSVRFPDMICDLVSGPSVKKILVGGGHVPHKENEEGVLTMVQEFLG</sequence>
<dbReference type="PATRIC" id="fig|1069642.3.peg.853"/>
<proteinExistence type="predicted"/>
<evidence type="ECO:0000313" key="2">
    <source>
        <dbReference type="Proteomes" id="UP000010074"/>
    </source>
</evidence>
<dbReference type="Gene3D" id="3.40.50.1820">
    <property type="entry name" value="alpha/beta hydrolase"/>
    <property type="match status" value="1"/>
</dbReference>
<evidence type="ECO:0008006" key="3">
    <source>
        <dbReference type="Google" id="ProtNLM"/>
    </source>
</evidence>
<protein>
    <recommendedName>
        <fullName evidence="3">Alpha/beta hydrolase</fullName>
    </recommendedName>
</protein>
<dbReference type="EMBL" id="CP002930">
    <property type="protein sequence ID" value="AFY00568.1"/>
    <property type="molecule type" value="Genomic_DNA"/>
</dbReference>
<dbReference type="KEGG" id="bbat:Bdt_0867"/>
<dbReference type="Proteomes" id="UP000010074">
    <property type="component" value="Chromosome"/>
</dbReference>
<organism evidence="1 2">
    <name type="scientific">Bdellovibrio bacteriovorus str. Tiberius</name>
    <dbReference type="NCBI Taxonomy" id="1069642"/>
    <lineage>
        <taxon>Bacteria</taxon>
        <taxon>Pseudomonadati</taxon>
        <taxon>Bdellovibrionota</taxon>
        <taxon>Bdellovibrionia</taxon>
        <taxon>Bdellovibrionales</taxon>
        <taxon>Pseudobdellovibrionaceae</taxon>
        <taxon>Bdellovibrio</taxon>
    </lineage>
</organism>
<reference evidence="1 2" key="1">
    <citation type="journal article" date="2012" name="BMC Genomics">
        <title>Genome analysis of a simultaneously predatory and prey-independent, novel Bdellovibrio bacteriovorus from the River Tiber, supports in silico predictions of both ancient and recent lateral gene transfer from diverse bacteria.</title>
        <authorList>
            <person name="Hobley L."/>
            <person name="Lerner T.R."/>
            <person name="Williams L.E."/>
            <person name="Lambert C."/>
            <person name="Till R."/>
            <person name="Milner D.S."/>
            <person name="Basford S.M."/>
            <person name="Capeness M.J."/>
            <person name="Fenton A.K."/>
            <person name="Atterbury R.J."/>
            <person name="Harris M.A."/>
            <person name="Sockett R.E."/>
        </authorList>
    </citation>
    <scope>NUCLEOTIDE SEQUENCE [LARGE SCALE GENOMIC DNA]</scope>
    <source>
        <strain evidence="1 2">Tiberius</strain>
    </source>
</reference>
<dbReference type="SUPFAM" id="SSF53474">
    <property type="entry name" value="alpha/beta-Hydrolases"/>
    <property type="match status" value="1"/>
</dbReference>